<accession>A0A7X9FTH5</accession>
<comment type="caution">
    <text evidence="2">The sequence shown here is derived from an EMBL/GenBank/DDBJ whole genome shotgun (WGS) entry which is preliminary data.</text>
</comment>
<organism evidence="2 3">
    <name type="scientific">SAR324 cluster bacterium</name>
    <dbReference type="NCBI Taxonomy" id="2024889"/>
    <lineage>
        <taxon>Bacteria</taxon>
        <taxon>Deltaproteobacteria</taxon>
        <taxon>SAR324 cluster</taxon>
    </lineage>
</organism>
<reference evidence="2 3" key="1">
    <citation type="journal article" date="2020" name="Biotechnol. Biofuels">
        <title>New insights from the biogas microbiome by comprehensive genome-resolved metagenomics of nearly 1600 species originating from multiple anaerobic digesters.</title>
        <authorList>
            <person name="Campanaro S."/>
            <person name="Treu L."/>
            <person name="Rodriguez-R L.M."/>
            <person name="Kovalovszki A."/>
            <person name="Ziels R.M."/>
            <person name="Maus I."/>
            <person name="Zhu X."/>
            <person name="Kougias P.G."/>
            <person name="Basile A."/>
            <person name="Luo G."/>
            <person name="Schluter A."/>
            <person name="Konstantinidis K.T."/>
            <person name="Angelidaki I."/>
        </authorList>
    </citation>
    <scope>NUCLEOTIDE SEQUENCE [LARGE SCALE GENOMIC DNA]</scope>
    <source>
        <strain evidence="2">AS27yjCOA_65</strain>
    </source>
</reference>
<protein>
    <submittedName>
        <fullName evidence="2">Uncharacterized protein</fullName>
    </submittedName>
</protein>
<evidence type="ECO:0000313" key="2">
    <source>
        <dbReference type="EMBL" id="NMC63841.1"/>
    </source>
</evidence>
<dbReference type="AlphaFoldDB" id="A0A7X9FTH5"/>
<gene>
    <name evidence="2" type="ORF">GYA55_11820</name>
</gene>
<feature type="compositionally biased region" description="Pro residues" evidence="1">
    <location>
        <begin position="170"/>
        <end position="182"/>
    </location>
</feature>
<evidence type="ECO:0000313" key="3">
    <source>
        <dbReference type="Proteomes" id="UP000524246"/>
    </source>
</evidence>
<dbReference type="Proteomes" id="UP000524246">
    <property type="component" value="Unassembled WGS sequence"/>
</dbReference>
<name>A0A7X9FTH5_9DELT</name>
<evidence type="ECO:0000256" key="1">
    <source>
        <dbReference type="SAM" id="MobiDB-lite"/>
    </source>
</evidence>
<feature type="region of interest" description="Disordered" evidence="1">
    <location>
        <begin position="164"/>
        <end position="189"/>
    </location>
</feature>
<dbReference type="EMBL" id="JAAZON010000540">
    <property type="protein sequence ID" value="NMC63841.1"/>
    <property type="molecule type" value="Genomic_DNA"/>
</dbReference>
<proteinExistence type="predicted"/>
<sequence>MKQSKANVPYNFLLSVLIALSLLALKIEVALGSDLTLEMRGPGAAIGRLLIMSDQSGDLTPLNLNCPFQLDTDNPNFSPLNPEQLSCTYSALPEGSHVYVLALRQAFWSQEPNTFWLVGFNSFSGICSGGGNSKLNEYQSLPVAACEFYVGRSNGTLLQVSFDTLQGGPAPTPTSTPSPTPTPTATSTPDTLEQITQFMDESVEIARKSLTNLGMAKLLKKGSVRIKFPPSPENGTLRLRLTTRIKLPKKRSLVRIDGAFSNILLAVGKVALSQSVEKTMKFSTTKQGQQYMSNKNRVSATLQASWKPTGSSTASAIESINMLLRRR</sequence>